<comment type="subunit">
    <text evidence="2 11">Part of the 50S ribosomal subunit.</text>
</comment>
<comment type="function">
    <text evidence="11">Protein L1 is also a translational repressor protein, it controls the translation of its operon by binding to its mRNA.</text>
</comment>
<name>A0A7C4BBJ2_9CREN</name>
<dbReference type="GO" id="GO:0006412">
    <property type="term" value="P:translation"/>
    <property type="evidence" value="ECO:0007669"/>
    <property type="project" value="UniProtKB-UniRule"/>
</dbReference>
<keyword evidence="5 11" id="KW-0699">rRNA-binding</keyword>
<dbReference type="HAMAP" id="MF_01318_A">
    <property type="entry name" value="Ribosomal_uL1_A"/>
    <property type="match status" value="1"/>
</dbReference>
<dbReference type="InterPro" id="IPR002143">
    <property type="entry name" value="Ribosomal_uL1"/>
</dbReference>
<keyword evidence="6 11" id="KW-0810">Translation regulation</keyword>
<evidence type="ECO:0000256" key="5">
    <source>
        <dbReference type="ARBA" id="ARBA00022730"/>
    </source>
</evidence>
<evidence type="ECO:0000256" key="11">
    <source>
        <dbReference type="HAMAP-Rule" id="MF_01318"/>
    </source>
</evidence>
<dbReference type="GO" id="GO:0019843">
    <property type="term" value="F:rRNA binding"/>
    <property type="evidence" value="ECO:0007669"/>
    <property type="project" value="UniProtKB-UniRule"/>
</dbReference>
<keyword evidence="9 11" id="KW-0687">Ribonucleoprotein</keyword>
<comment type="caution">
    <text evidence="12">The sequence shown here is derived from an EMBL/GenBank/DDBJ whole genome shotgun (WGS) entry which is preliminary data.</text>
</comment>
<sequence>MNSVSFKTPEFIDSLKKSIQLALQTKKPWKFAQSVELIVTFRGVDVKKQSEFRFRDTVVLPKGLGKKPSICVVTDDTTVQEALKAGASMAISKSELPKIDKKAARKIASKCDWILVKTDLMGVAGRVLGPALGPRGKAPTPFPPNADITQLVSRYKNATRLHSKEQPWVGCKIGVETMAVEDLAENALAVLNYIEEKIKRPLLEVVKIYVKTTSSPTIEIA</sequence>
<evidence type="ECO:0000256" key="1">
    <source>
        <dbReference type="ARBA" id="ARBA00010531"/>
    </source>
</evidence>
<gene>
    <name evidence="11" type="primary">rpl1</name>
    <name evidence="12" type="ORF">ENV14_02600</name>
</gene>
<dbReference type="GO" id="GO:0003735">
    <property type="term" value="F:structural constituent of ribosome"/>
    <property type="evidence" value="ECO:0007669"/>
    <property type="project" value="InterPro"/>
</dbReference>
<accession>A0A7C4BBJ2</accession>
<dbReference type="Gene3D" id="3.30.190.20">
    <property type="match status" value="1"/>
</dbReference>
<evidence type="ECO:0000256" key="6">
    <source>
        <dbReference type="ARBA" id="ARBA00022845"/>
    </source>
</evidence>
<keyword evidence="7 11" id="KW-0694">RNA-binding</keyword>
<organism evidence="12">
    <name type="scientific">Ignisphaera aggregans</name>
    <dbReference type="NCBI Taxonomy" id="334771"/>
    <lineage>
        <taxon>Archaea</taxon>
        <taxon>Thermoproteota</taxon>
        <taxon>Thermoprotei</taxon>
        <taxon>Desulfurococcales</taxon>
        <taxon>Desulfurococcaceae</taxon>
        <taxon>Ignisphaera</taxon>
    </lineage>
</organism>
<protein>
    <recommendedName>
        <fullName evidence="11">Large ribosomal subunit protein uL1</fullName>
    </recommendedName>
</protein>
<dbReference type="NCBIfam" id="NF003244">
    <property type="entry name" value="PRK04203.1"/>
    <property type="match status" value="1"/>
</dbReference>
<comment type="similarity">
    <text evidence="1 11">Belongs to the universal ribosomal protein uL1 family.</text>
</comment>
<dbReference type="FunFam" id="3.40.50.790:FF:000005">
    <property type="entry name" value="50S ribosomal protein L1"/>
    <property type="match status" value="1"/>
</dbReference>
<evidence type="ECO:0000256" key="7">
    <source>
        <dbReference type="ARBA" id="ARBA00022884"/>
    </source>
</evidence>
<dbReference type="InterPro" id="IPR016095">
    <property type="entry name" value="Ribosomal_uL1_3-a/b-sand"/>
</dbReference>
<dbReference type="Gene3D" id="3.40.50.790">
    <property type="match status" value="1"/>
</dbReference>
<dbReference type="CDD" id="cd00403">
    <property type="entry name" value="Ribosomal_L1"/>
    <property type="match status" value="1"/>
</dbReference>
<proteinExistence type="inferred from homology"/>
<evidence type="ECO:0000256" key="9">
    <source>
        <dbReference type="ARBA" id="ARBA00023274"/>
    </source>
</evidence>
<comment type="function">
    <text evidence="11">Binds directly to 23S rRNA. Probably involved in E site tRNA release.</text>
</comment>
<evidence type="ECO:0000256" key="10">
    <source>
        <dbReference type="ARBA" id="ARBA00045545"/>
    </source>
</evidence>
<dbReference type="GO" id="GO:0015934">
    <property type="term" value="C:large ribosomal subunit"/>
    <property type="evidence" value="ECO:0007669"/>
    <property type="project" value="InterPro"/>
</dbReference>
<dbReference type="GO" id="GO:0006417">
    <property type="term" value="P:regulation of translation"/>
    <property type="evidence" value="ECO:0007669"/>
    <property type="project" value="UniProtKB-KW"/>
</dbReference>
<evidence type="ECO:0000256" key="8">
    <source>
        <dbReference type="ARBA" id="ARBA00022980"/>
    </source>
</evidence>
<dbReference type="AlphaFoldDB" id="A0A7C4BBJ2"/>
<comment type="function">
    <text evidence="10">Probably involved in E site tRNA release. Binds directly to 23S rRNA.</text>
</comment>
<evidence type="ECO:0000256" key="3">
    <source>
        <dbReference type="ARBA" id="ARBA00022491"/>
    </source>
</evidence>
<evidence type="ECO:0000256" key="2">
    <source>
        <dbReference type="ARBA" id="ARBA00011838"/>
    </source>
</evidence>
<dbReference type="InterPro" id="IPR023674">
    <property type="entry name" value="Ribosomal_uL1-like"/>
</dbReference>
<dbReference type="InterPro" id="IPR028364">
    <property type="entry name" value="Ribosomal_uL1/biogenesis"/>
</dbReference>
<evidence type="ECO:0000256" key="4">
    <source>
        <dbReference type="ARBA" id="ARBA00022555"/>
    </source>
</evidence>
<dbReference type="PANTHER" id="PTHR36427">
    <property type="entry name" value="54S RIBOSOMAL PROTEIN L1, MITOCHONDRIAL"/>
    <property type="match status" value="1"/>
</dbReference>
<dbReference type="InterPro" id="IPR023669">
    <property type="entry name" value="Ribosomal_uL1_arc"/>
</dbReference>
<keyword evidence="8 11" id="KW-0689">Ribosomal protein</keyword>
<keyword evidence="3 11" id="KW-0678">Repressor</keyword>
<dbReference type="EMBL" id="DTFF01000022">
    <property type="protein sequence ID" value="HGI87274.1"/>
    <property type="molecule type" value="Genomic_DNA"/>
</dbReference>
<evidence type="ECO:0000313" key="12">
    <source>
        <dbReference type="EMBL" id="HGI87274.1"/>
    </source>
</evidence>
<dbReference type="SUPFAM" id="SSF56808">
    <property type="entry name" value="Ribosomal protein L1"/>
    <property type="match status" value="1"/>
</dbReference>
<keyword evidence="4 11" id="KW-0820">tRNA-binding</keyword>
<dbReference type="PANTHER" id="PTHR36427:SF3">
    <property type="entry name" value="LARGE RIBOSOMAL SUBUNIT PROTEIN UL1M"/>
    <property type="match status" value="1"/>
</dbReference>
<reference evidence="12" key="1">
    <citation type="journal article" date="2020" name="mSystems">
        <title>Genome- and Community-Level Interaction Insights into Carbon Utilization and Element Cycling Functions of Hydrothermarchaeota in Hydrothermal Sediment.</title>
        <authorList>
            <person name="Zhou Z."/>
            <person name="Liu Y."/>
            <person name="Xu W."/>
            <person name="Pan J."/>
            <person name="Luo Z.H."/>
            <person name="Li M."/>
        </authorList>
    </citation>
    <scope>NUCLEOTIDE SEQUENCE [LARGE SCALE GENOMIC DNA]</scope>
    <source>
        <strain evidence="12">SpSt-732</strain>
    </source>
</reference>
<dbReference type="Pfam" id="PF00687">
    <property type="entry name" value="Ribosomal_L1"/>
    <property type="match status" value="1"/>
</dbReference>
<dbReference type="PIRSF" id="PIRSF002155">
    <property type="entry name" value="Ribosomal_L1"/>
    <property type="match status" value="1"/>
</dbReference>
<dbReference type="GO" id="GO:0000049">
    <property type="term" value="F:tRNA binding"/>
    <property type="evidence" value="ECO:0007669"/>
    <property type="project" value="UniProtKB-KW"/>
</dbReference>